<dbReference type="Gene3D" id="1.20.120.1750">
    <property type="match status" value="1"/>
</dbReference>
<comment type="catalytic activity">
    <reaction evidence="1">
        <text>[E2 ubiquitin-conjugating enzyme]-S-ubiquitinyl-L-cysteine + [acceptor protein]-L-lysine = [E2 ubiquitin-conjugating enzyme]-L-cysteine + [acceptor protein]-N(6)-ubiquitinyl-L-lysine.</text>
        <dbReference type="EC" id="2.3.2.31"/>
    </reaction>
</comment>
<feature type="compositionally biased region" description="Low complexity" evidence="10">
    <location>
        <begin position="47"/>
        <end position="60"/>
    </location>
</feature>
<dbReference type="EC" id="2.3.2.31" evidence="2"/>
<dbReference type="AlphaFoldDB" id="A0A7S3L2I9"/>
<proteinExistence type="predicted"/>
<organism evidence="13">
    <name type="scientific">Amphora coffeiformis</name>
    <dbReference type="NCBI Taxonomy" id="265554"/>
    <lineage>
        <taxon>Eukaryota</taxon>
        <taxon>Sar</taxon>
        <taxon>Stramenopiles</taxon>
        <taxon>Ochrophyta</taxon>
        <taxon>Bacillariophyta</taxon>
        <taxon>Bacillariophyceae</taxon>
        <taxon>Bacillariophycidae</taxon>
        <taxon>Thalassiophysales</taxon>
        <taxon>Catenulaceae</taxon>
        <taxon>Amphora</taxon>
    </lineage>
</organism>
<evidence type="ECO:0000256" key="1">
    <source>
        <dbReference type="ARBA" id="ARBA00001798"/>
    </source>
</evidence>
<dbReference type="InterPro" id="IPR002867">
    <property type="entry name" value="IBR_dom"/>
</dbReference>
<dbReference type="EMBL" id="HBIM01005769">
    <property type="protein sequence ID" value="CAE0407076.1"/>
    <property type="molecule type" value="Transcribed_RNA"/>
</dbReference>
<dbReference type="PROSITE" id="PS50089">
    <property type="entry name" value="ZF_RING_2"/>
    <property type="match status" value="1"/>
</dbReference>
<dbReference type="PROSITE" id="PS51873">
    <property type="entry name" value="TRIAD"/>
    <property type="match status" value="1"/>
</dbReference>
<evidence type="ECO:0000256" key="9">
    <source>
        <dbReference type="PROSITE-ProRule" id="PRU00175"/>
    </source>
</evidence>
<evidence type="ECO:0000256" key="7">
    <source>
        <dbReference type="ARBA" id="ARBA00022786"/>
    </source>
</evidence>
<feature type="region of interest" description="Disordered" evidence="10">
    <location>
        <begin position="1"/>
        <end position="91"/>
    </location>
</feature>
<evidence type="ECO:0000256" key="3">
    <source>
        <dbReference type="ARBA" id="ARBA00022679"/>
    </source>
</evidence>
<dbReference type="PANTHER" id="PTHR11685">
    <property type="entry name" value="RBR FAMILY RING FINGER AND IBR DOMAIN-CONTAINING"/>
    <property type="match status" value="1"/>
</dbReference>
<keyword evidence="3" id="KW-0808">Transferase</keyword>
<reference evidence="13" key="1">
    <citation type="submission" date="2021-01" db="EMBL/GenBank/DDBJ databases">
        <authorList>
            <person name="Corre E."/>
            <person name="Pelletier E."/>
            <person name="Niang G."/>
            <person name="Scheremetjew M."/>
            <person name="Finn R."/>
            <person name="Kale V."/>
            <person name="Holt S."/>
            <person name="Cochrane G."/>
            <person name="Meng A."/>
            <person name="Brown T."/>
            <person name="Cohen L."/>
        </authorList>
    </citation>
    <scope>NUCLEOTIDE SEQUENCE</scope>
    <source>
        <strain evidence="13">CCMP127</strain>
    </source>
</reference>
<evidence type="ECO:0000256" key="2">
    <source>
        <dbReference type="ARBA" id="ARBA00012251"/>
    </source>
</evidence>
<keyword evidence="5" id="KW-0677">Repeat</keyword>
<gene>
    <name evidence="13" type="ORF">ACOF00016_LOCUS4903</name>
</gene>
<feature type="domain" description="RING-type" evidence="12">
    <location>
        <begin position="202"/>
        <end position="415"/>
    </location>
</feature>
<dbReference type="SUPFAM" id="SSF57850">
    <property type="entry name" value="RING/U-box"/>
    <property type="match status" value="3"/>
</dbReference>
<name>A0A7S3L2I9_9STRA</name>
<dbReference type="FunFam" id="3.30.40.10:FF:000019">
    <property type="entry name" value="RBR-type E3 ubiquitin transferase"/>
    <property type="match status" value="1"/>
</dbReference>
<evidence type="ECO:0000256" key="4">
    <source>
        <dbReference type="ARBA" id="ARBA00022723"/>
    </source>
</evidence>
<evidence type="ECO:0000256" key="5">
    <source>
        <dbReference type="ARBA" id="ARBA00022737"/>
    </source>
</evidence>
<dbReference type="InterPro" id="IPR045840">
    <property type="entry name" value="Ariadne"/>
</dbReference>
<evidence type="ECO:0000256" key="6">
    <source>
        <dbReference type="ARBA" id="ARBA00022771"/>
    </source>
</evidence>
<dbReference type="GO" id="GO:0008270">
    <property type="term" value="F:zinc ion binding"/>
    <property type="evidence" value="ECO:0007669"/>
    <property type="project" value="UniProtKB-KW"/>
</dbReference>
<evidence type="ECO:0000313" key="13">
    <source>
        <dbReference type="EMBL" id="CAE0407076.1"/>
    </source>
</evidence>
<dbReference type="Gene3D" id="3.30.40.10">
    <property type="entry name" value="Zinc/RING finger domain, C3HC4 (zinc finger)"/>
    <property type="match status" value="1"/>
</dbReference>
<feature type="compositionally biased region" description="Basic residues" evidence="10">
    <location>
        <begin position="17"/>
        <end position="27"/>
    </location>
</feature>
<dbReference type="SMART" id="SM00184">
    <property type="entry name" value="RING"/>
    <property type="match status" value="2"/>
</dbReference>
<evidence type="ECO:0000259" key="11">
    <source>
        <dbReference type="PROSITE" id="PS50089"/>
    </source>
</evidence>
<sequence>MKRDTSQQDDRDDNHKKNNYKTTRRKKDIMTTAVPEDDPFPSKKTESSSLLPKSSLTSTTAEDENDSYVYDNNDDDDNTSDYSYTSLHDDDNDGLRDNWNARVVAANHAAASPYRFWNLAQVRRSMQDTVQEYATDFLGIPPEAALVILRKYQWDGKKLLGAYYAAEPRQIWTECGVLHRCLAAAADAKDDGSNRKKKTDKSTGFCSICLEDDLGPNELFHMACGHEFCYTCWNGYLSQAVTGEGPACVDARCPNSKCTEIVTEVEVTKLTSPTTLAKYQGFELRSYVESNNRMRWCPGKACDAVAVAALTADGFHGEGQCPTCMTRFCLGCGDMRHTPASCKMMDFWTDKNHSDSESANWILAKTKKCPKCCTRIDKNGGCNHMTCSQCKHHFCWMCMQDWNKHGYNSSCNAFDVQKAQSKDPRAVSTERELERYLHCYSRFHNHAQGQDFAQSSLDKFKELQDEKRKSDSSFDWEALGDALAQLVECRRVLKHTYVVTYCMEKNPVQQALYEDHQGQLENFTERLSRITEKEYTTIDRAELINLTSSVQRYTKSLMDLNIDNEMELRRQARHA</sequence>
<dbReference type="GO" id="GO:0061630">
    <property type="term" value="F:ubiquitin protein ligase activity"/>
    <property type="evidence" value="ECO:0007669"/>
    <property type="project" value="UniProtKB-EC"/>
</dbReference>
<evidence type="ECO:0000259" key="12">
    <source>
        <dbReference type="PROSITE" id="PS51873"/>
    </source>
</evidence>
<evidence type="ECO:0000256" key="10">
    <source>
        <dbReference type="SAM" id="MobiDB-lite"/>
    </source>
</evidence>
<dbReference type="InterPro" id="IPR017907">
    <property type="entry name" value="Znf_RING_CS"/>
</dbReference>
<dbReference type="InterPro" id="IPR044066">
    <property type="entry name" value="TRIAD_supradom"/>
</dbReference>
<dbReference type="PROSITE" id="PS00518">
    <property type="entry name" value="ZF_RING_1"/>
    <property type="match status" value="1"/>
</dbReference>
<protein>
    <recommendedName>
        <fullName evidence="2">RBR-type E3 ubiquitin transferase</fullName>
        <ecNumber evidence="2">2.3.2.31</ecNumber>
    </recommendedName>
</protein>
<dbReference type="InterPro" id="IPR031127">
    <property type="entry name" value="E3_UB_ligase_RBR"/>
</dbReference>
<feature type="compositionally biased region" description="Acidic residues" evidence="10">
    <location>
        <begin position="61"/>
        <end position="79"/>
    </location>
</feature>
<dbReference type="InterPro" id="IPR001841">
    <property type="entry name" value="Znf_RING"/>
</dbReference>
<accession>A0A7S3L2I9</accession>
<dbReference type="Pfam" id="PF19422">
    <property type="entry name" value="Ariadne"/>
    <property type="match status" value="1"/>
</dbReference>
<keyword evidence="6 9" id="KW-0863">Zinc-finger</keyword>
<dbReference type="SMART" id="SM00647">
    <property type="entry name" value="IBR"/>
    <property type="match status" value="2"/>
</dbReference>
<dbReference type="InterPro" id="IPR013083">
    <property type="entry name" value="Znf_RING/FYVE/PHD"/>
</dbReference>
<keyword evidence="8" id="KW-0862">Zinc</keyword>
<evidence type="ECO:0000256" key="8">
    <source>
        <dbReference type="ARBA" id="ARBA00022833"/>
    </source>
</evidence>
<feature type="compositionally biased region" description="Basic and acidic residues" evidence="10">
    <location>
        <begin position="1"/>
        <end position="16"/>
    </location>
</feature>
<keyword evidence="7" id="KW-0833">Ubl conjugation pathway</keyword>
<dbReference type="Pfam" id="PF22191">
    <property type="entry name" value="IBR_1"/>
    <property type="match status" value="1"/>
</dbReference>
<keyword evidence="4" id="KW-0479">Metal-binding</keyword>
<dbReference type="Pfam" id="PF01485">
    <property type="entry name" value="IBR"/>
    <property type="match status" value="1"/>
</dbReference>
<dbReference type="GO" id="GO:0016567">
    <property type="term" value="P:protein ubiquitination"/>
    <property type="evidence" value="ECO:0007669"/>
    <property type="project" value="InterPro"/>
</dbReference>
<feature type="domain" description="RING-type" evidence="11">
    <location>
        <begin position="206"/>
        <end position="257"/>
    </location>
</feature>